<keyword evidence="2" id="KW-1185">Reference proteome</keyword>
<evidence type="ECO:0000313" key="2">
    <source>
        <dbReference type="Proteomes" id="UP001153269"/>
    </source>
</evidence>
<accession>A0A9N7UZH4</accession>
<organism evidence="1 2">
    <name type="scientific">Pleuronectes platessa</name>
    <name type="common">European plaice</name>
    <dbReference type="NCBI Taxonomy" id="8262"/>
    <lineage>
        <taxon>Eukaryota</taxon>
        <taxon>Metazoa</taxon>
        <taxon>Chordata</taxon>
        <taxon>Craniata</taxon>
        <taxon>Vertebrata</taxon>
        <taxon>Euteleostomi</taxon>
        <taxon>Actinopterygii</taxon>
        <taxon>Neopterygii</taxon>
        <taxon>Teleostei</taxon>
        <taxon>Neoteleostei</taxon>
        <taxon>Acanthomorphata</taxon>
        <taxon>Carangaria</taxon>
        <taxon>Pleuronectiformes</taxon>
        <taxon>Pleuronectoidei</taxon>
        <taxon>Pleuronectidae</taxon>
        <taxon>Pleuronectes</taxon>
    </lineage>
</organism>
<sequence length="124" mass="13426">MPMESLAALVLMHPPVRSRVHNAAAPIKTVIRGAGCGDDSFTKGPHLITPKSGHTDTQEQRLLYGGSGPSDFRATSGTSQTALRFPTALRSREQDFNRHTFPVLPPKGFLPTWCVGAALINLFM</sequence>
<proteinExistence type="predicted"/>
<comment type="caution">
    <text evidence="1">The sequence shown here is derived from an EMBL/GenBank/DDBJ whole genome shotgun (WGS) entry which is preliminary data.</text>
</comment>
<protein>
    <submittedName>
        <fullName evidence="1">Uncharacterized protein</fullName>
    </submittedName>
</protein>
<dbReference type="AlphaFoldDB" id="A0A9N7UZH4"/>
<dbReference type="EMBL" id="CADEAL010002380">
    <property type="protein sequence ID" value="CAB1439999.1"/>
    <property type="molecule type" value="Genomic_DNA"/>
</dbReference>
<gene>
    <name evidence="1" type="ORF">PLEPLA_LOCUS27765</name>
</gene>
<reference evidence="1" key="1">
    <citation type="submission" date="2020-03" db="EMBL/GenBank/DDBJ databases">
        <authorList>
            <person name="Weist P."/>
        </authorList>
    </citation>
    <scope>NUCLEOTIDE SEQUENCE</scope>
</reference>
<evidence type="ECO:0000313" key="1">
    <source>
        <dbReference type="EMBL" id="CAB1439999.1"/>
    </source>
</evidence>
<name>A0A9N7UZH4_PLEPL</name>
<dbReference type="Proteomes" id="UP001153269">
    <property type="component" value="Unassembled WGS sequence"/>
</dbReference>